<sequence length="83" mass="8836">MTIASWWLHRQCGYHTPVLFLLRLSVPTAASVAVVLPLAGHHVIVVLAAAAVAYLAINAAIGPLTWSTMASLRPNAQPEQLTP</sequence>
<name>A0ABN0QMV0_MYCUL</name>
<reference evidence="2 3" key="1">
    <citation type="submission" date="2014-01" db="EMBL/GenBank/DDBJ databases">
        <authorList>
            <person name="Dobos K."/>
            <person name="Lenaerts A."/>
            <person name="Ordway D."/>
            <person name="DeGroote M.A."/>
            <person name="Parker T."/>
            <person name="Sizemore C."/>
            <person name="Tallon L.J."/>
            <person name="Sadzewicz L.K."/>
            <person name="Sengamalay N."/>
            <person name="Fraser C.M."/>
            <person name="Hine E."/>
            <person name="Shefchek K.A."/>
            <person name="Das S.P."/>
            <person name="Tettelin H."/>
        </authorList>
    </citation>
    <scope>NUCLEOTIDE SEQUENCE [LARGE SCALE GENOMIC DNA]</scope>
    <source>
        <strain evidence="2 3">Harvey</strain>
    </source>
</reference>
<proteinExistence type="predicted"/>
<keyword evidence="1" id="KW-1133">Transmembrane helix</keyword>
<feature type="transmembrane region" description="Helical" evidence="1">
    <location>
        <begin position="44"/>
        <end position="66"/>
    </location>
</feature>
<accession>A0ABN0QMV0</accession>
<dbReference type="EMBL" id="JAOL01000186">
    <property type="protein sequence ID" value="EUA85994.1"/>
    <property type="molecule type" value="Genomic_DNA"/>
</dbReference>
<evidence type="ECO:0000313" key="3">
    <source>
        <dbReference type="Proteomes" id="UP000020681"/>
    </source>
</evidence>
<keyword evidence="3" id="KW-1185">Reference proteome</keyword>
<evidence type="ECO:0000256" key="1">
    <source>
        <dbReference type="SAM" id="Phobius"/>
    </source>
</evidence>
<keyword evidence="1" id="KW-0472">Membrane</keyword>
<organism evidence="2 3">
    <name type="scientific">Mycobacterium ulcerans str. Harvey</name>
    <dbReference type="NCBI Taxonomy" id="1299332"/>
    <lineage>
        <taxon>Bacteria</taxon>
        <taxon>Bacillati</taxon>
        <taxon>Actinomycetota</taxon>
        <taxon>Actinomycetes</taxon>
        <taxon>Mycobacteriales</taxon>
        <taxon>Mycobacteriaceae</taxon>
        <taxon>Mycobacterium</taxon>
        <taxon>Mycobacterium ulcerans group</taxon>
    </lineage>
</organism>
<evidence type="ECO:0000313" key="2">
    <source>
        <dbReference type="EMBL" id="EUA85994.1"/>
    </source>
</evidence>
<comment type="caution">
    <text evidence="2">The sequence shown here is derived from an EMBL/GenBank/DDBJ whole genome shotgun (WGS) entry which is preliminary data.</text>
</comment>
<keyword evidence="1" id="KW-0812">Transmembrane</keyword>
<gene>
    <name evidence="2" type="ORF">I551_7623</name>
</gene>
<protein>
    <submittedName>
        <fullName evidence="2">Membrane protein</fullName>
    </submittedName>
</protein>
<feature type="transmembrane region" description="Helical" evidence="1">
    <location>
        <begin position="20"/>
        <end position="38"/>
    </location>
</feature>
<dbReference type="Proteomes" id="UP000020681">
    <property type="component" value="Unassembled WGS sequence"/>
</dbReference>